<dbReference type="InterPro" id="IPR049326">
    <property type="entry name" value="Rhodopsin_dom_fungi"/>
</dbReference>
<feature type="transmembrane region" description="Helical" evidence="7">
    <location>
        <begin position="6"/>
        <end position="28"/>
    </location>
</feature>
<evidence type="ECO:0000313" key="10">
    <source>
        <dbReference type="Proteomes" id="UP000521943"/>
    </source>
</evidence>
<feature type="domain" description="Rhodopsin" evidence="8">
    <location>
        <begin position="29"/>
        <end position="248"/>
    </location>
</feature>
<comment type="subcellular location">
    <subcellularLocation>
        <location evidence="1">Membrane</location>
        <topology evidence="1">Multi-pass membrane protein</topology>
    </subcellularLocation>
</comment>
<evidence type="ECO:0000259" key="8">
    <source>
        <dbReference type="Pfam" id="PF20684"/>
    </source>
</evidence>
<evidence type="ECO:0000313" key="9">
    <source>
        <dbReference type="EMBL" id="KAF6757297.1"/>
    </source>
</evidence>
<protein>
    <recommendedName>
        <fullName evidence="8">Rhodopsin domain-containing protein</fullName>
    </recommendedName>
</protein>
<accession>A0A8H6I3M0</accession>
<gene>
    <name evidence="9" type="ORF">DFP72DRAFT_253079</name>
</gene>
<dbReference type="EMBL" id="JACGCI010000023">
    <property type="protein sequence ID" value="KAF6757297.1"/>
    <property type="molecule type" value="Genomic_DNA"/>
</dbReference>
<dbReference type="Proteomes" id="UP000521943">
    <property type="component" value="Unassembled WGS sequence"/>
</dbReference>
<feature type="transmembrane region" description="Helical" evidence="7">
    <location>
        <begin position="231"/>
        <end position="256"/>
    </location>
</feature>
<dbReference type="InterPro" id="IPR052337">
    <property type="entry name" value="SAT4-like"/>
</dbReference>
<evidence type="ECO:0000256" key="1">
    <source>
        <dbReference type="ARBA" id="ARBA00004141"/>
    </source>
</evidence>
<evidence type="ECO:0000256" key="4">
    <source>
        <dbReference type="ARBA" id="ARBA00023136"/>
    </source>
</evidence>
<feature type="compositionally biased region" description="Polar residues" evidence="6">
    <location>
        <begin position="302"/>
        <end position="314"/>
    </location>
</feature>
<dbReference type="Pfam" id="PF20684">
    <property type="entry name" value="Fung_rhodopsin"/>
    <property type="match status" value="1"/>
</dbReference>
<evidence type="ECO:0000256" key="5">
    <source>
        <dbReference type="ARBA" id="ARBA00038359"/>
    </source>
</evidence>
<dbReference type="PANTHER" id="PTHR33048">
    <property type="entry name" value="PTH11-LIKE INTEGRAL MEMBRANE PROTEIN (AFU_ORTHOLOGUE AFUA_5G11245)"/>
    <property type="match status" value="1"/>
</dbReference>
<comment type="caution">
    <text evidence="9">The sequence shown here is derived from an EMBL/GenBank/DDBJ whole genome shotgun (WGS) entry which is preliminary data.</text>
</comment>
<organism evidence="9 10">
    <name type="scientific">Ephemerocybe angulata</name>
    <dbReference type="NCBI Taxonomy" id="980116"/>
    <lineage>
        <taxon>Eukaryota</taxon>
        <taxon>Fungi</taxon>
        <taxon>Dikarya</taxon>
        <taxon>Basidiomycota</taxon>
        <taxon>Agaricomycotina</taxon>
        <taxon>Agaricomycetes</taxon>
        <taxon>Agaricomycetidae</taxon>
        <taxon>Agaricales</taxon>
        <taxon>Agaricineae</taxon>
        <taxon>Psathyrellaceae</taxon>
        <taxon>Ephemerocybe</taxon>
    </lineage>
</organism>
<dbReference type="GO" id="GO:0016020">
    <property type="term" value="C:membrane"/>
    <property type="evidence" value="ECO:0007669"/>
    <property type="project" value="UniProtKB-SubCell"/>
</dbReference>
<feature type="compositionally biased region" description="Polar residues" evidence="6">
    <location>
        <begin position="323"/>
        <end position="333"/>
    </location>
</feature>
<evidence type="ECO:0000256" key="2">
    <source>
        <dbReference type="ARBA" id="ARBA00022692"/>
    </source>
</evidence>
<evidence type="ECO:0000256" key="7">
    <source>
        <dbReference type="SAM" id="Phobius"/>
    </source>
</evidence>
<feature type="transmembrane region" description="Helical" evidence="7">
    <location>
        <begin position="162"/>
        <end position="184"/>
    </location>
</feature>
<name>A0A8H6I3M0_9AGAR</name>
<keyword evidence="3 7" id="KW-1133">Transmembrane helix</keyword>
<dbReference type="PANTHER" id="PTHR33048:SF19">
    <property type="entry name" value="MEMBRANE PROTEIN PTH11-LIKE, PUTATIVE (AFU_ORTHOLOGUE AFUA_1G14080)-RELATED"/>
    <property type="match status" value="1"/>
</dbReference>
<feature type="transmembrane region" description="Helical" evidence="7">
    <location>
        <begin position="196"/>
        <end position="219"/>
    </location>
</feature>
<dbReference type="AlphaFoldDB" id="A0A8H6I3M0"/>
<evidence type="ECO:0000256" key="6">
    <source>
        <dbReference type="SAM" id="MobiDB-lite"/>
    </source>
</evidence>
<sequence length="355" mass="39490">MALPPQNAVAWKVCIELLHILALFSTLYRLHYRWKAQHLWWDDYMVTVPLVVDFLYSVLVLVRFQDPVRPHPNPAIGSYWLSTFLFLVVLWSTRIVLSLSLARVFPSGHFGRYVGLGLAIAFALTFLSAVLVTALTCTTMGFVTPKDARCIRGIADYNVKALYLPFTDYISDVLLIVSAVGLLWKTRLRPRERFLILIIFSASFLTLLSAVVFTIASFADVKLGPHTRFLFGMFASLEVAISLLVCNLAVVIAGVYRALRKHVPSAFDATGDQATGSRQREGEPSLPSQMTFTEISTEYYQSSGSGISSKNGTPIASDHDYSTRTAPAQSHSLLDSRGTISDIPNVYSYHHIDIC</sequence>
<keyword evidence="10" id="KW-1185">Reference proteome</keyword>
<evidence type="ECO:0000256" key="3">
    <source>
        <dbReference type="ARBA" id="ARBA00022989"/>
    </source>
</evidence>
<feature type="region of interest" description="Disordered" evidence="6">
    <location>
        <begin position="302"/>
        <end position="333"/>
    </location>
</feature>
<feature type="transmembrane region" description="Helical" evidence="7">
    <location>
        <begin position="40"/>
        <end position="59"/>
    </location>
</feature>
<proteinExistence type="inferred from homology"/>
<dbReference type="OrthoDB" id="3229610at2759"/>
<feature type="transmembrane region" description="Helical" evidence="7">
    <location>
        <begin position="79"/>
        <end position="101"/>
    </location>
</feature>
<comment type="similarity">
    <text evidence="5">Belongs to the SAT4 family.</text>
</comment>
<reference evidence="9 10" key="1">
    <citation type="submission" date="2020-07" db="EMBL/GenBank/DDBJ databases">
        <title>Comparative genomics of pyrophilous fungi reveals a link between fire events and developmental genes.</title>
        <authorList>
            <consortium name="DOE Joint Genome Institute"/>
            <person name="Steindorff A.S."/>
            <person name="Carver A."/>
            <person name="Calhoun S."/>
            <person name="Stillman K."/>
            <person name="Liu H."/>
            <person name="Lipzen A."/>
            <person name="Pangilinan J."/>
            <person name="Labutti K."/>
            <person name="Bruns T.D."/>
            <person name="Grigoriev I.V."/>
        </authorList>
    </citation>
    <scope>NUCLEOTIDE SEQUENCE [LARGE SCALE GENOMIC DNA]</scope>
    <source>
        <strain evidence="9 10">CBS 144469</strain>
    </source>
</reference>
<keyword evidence="4 7" id="KW-0472">Membrane</keyword>
<feature type="transmembrane region" description="Helical" evidence="7">
    <location>
        <begin position="113"/>
        <end position="142"/>
    </location>
</feature>
<keyword evidence="2 7" id="KW-0812">Transmembrane</keyword>